<evidence type="ECO:0008006" key="5">
    <source>
        <dbReference type="Google" id="ProtNLM"/>
    </source>
</evidence>
<dbReference type="PANTHER" id="PTHR35024">
    <property type="entry name" value="HYPOTHETICAL CYTOSOLIC PROTEIN"/>
    <property type="match status" value="1"/>
</dbReference>
<name>A0A1B8GZ45_9GAMM</name>
<dbReference type="Proteomes" id="UP000092247">
    <property type="component" value="Unassembled WGS sequence"/>
</dbReference>
<comment type="similarity">
    <text evidence="1">Belongs to the bactofilin family.</text>
</comment>
<feature type="compositionally biased region" description="Low complexity" evidence="2">
    <location>
        <begin position="206"/>
        <end position="226"/>
    </location>
</feature>
<feature type="region of interest" description="Disordered" evidence="2">
    <location>
        <begin position="170"/>
        <end position="241"/>
    </location>
</feature>
<dbReference type="Pfam" id="PF04519">
    <property type="entry name" value="Bactofilin"/>
    <property type="match status" value="1"/>
</dbReference>
<feature type="region of interest" description="Disordered" evidence="2">
    <location>
        <begin position="1"/>
        <end position="31"/>
    </location>
</feature>
<dbReference type="InterPro" id="IPR007607">
    <property type="entry name" value="BacA/B"/>
</dbReference>
<feature type="compositionally biased region" description="Low complexity" evidence="2">
    <location>
        <begin position="9"/>
        <end position="23"/>
    </location>
</feature>
<accession>A0A1B8GZ45</accession>
<dbReference type="AlphaFoldDB" id="A0A1B8GZ45"/>
<dbReference type="PANTHER" id="PTHR35024:SF4">
    <property type="entry name" value="POLYMER-FORMING CYTOSKELETAL PROTEIN"/>
    <property type="match status" value="1"/>
</dbReference>
<evidence type="ECO:0000256" key="1">
    <source>
        <dbReference type="ARBA" id="ARBA00044755"/>
    </source>
</evidence>
<evidence type="ECO:0000313" key="4">
    <source>
        <dbReference type="Proteomes" id="UP000092247"/>
    </source>
</evidence>
<proteinExistence type="inferred from homology"/>
<evidence type="ECO:0000313" key="3">
    <source>
        <dbReference type="EMBL" id="OBU02098.1"/>
    </source>
</evidence>
<evidence type="ECO:0000256" key="2">
    <source>
        <dbReference type="SAM" id="MobiDB-lite"/>
    </source>
</evidence>
<reference evidence="3 4" key="1">
    <citation type="submission" date="2016-06" db="EMBL/GenBank/DDBJ databases">
        <authorList>
            <person name="Kjaerup R.B."/>
            <person name="Dalgaard T.S."/>
            <person name="Juul-Madsen H.R."/>
        </authorList>
    </citation>
    <scope>NUCLEOTIDE SEQUENCE [LARGE SCALE GENOMIC DNA]</scope>
    <source>
        <strain evidence="3 4">GCSL-Mp3</strain>
    </source>
</reference>
<gene>
    <name evidence="3" type="ORF">AYY17_13910</name>
</gene>
<protein>
    <recommendedName>
        <fullName evidence="5">Polymer-forming cytoskeletal protein</fullName>
    </recommendedName>
</protein>
<organism evidence="3 4">
    <name type="scientific">Morganella psychrotolerans</name>
    <dbReference type="NCBI Taxonomy" id="368603"/>
    <lineage>
        <taxon>Bacteria</taxon>
        <taxon>Pseudomonadati</taxon>
        <taxon>Pseudomonadota</taxon>
        <taxon>Gammaproteobacteria</taxon>
        <taxon>Enterobacterales</taxon>
        <taxon>Morganellaceae</taxon>
        <taxon>Morganella</taxon>
    </lineage>
</organism>
<dbReference type="STRING" id="368603.AYY16_00750"/>
<dbReference type="EMBL" id="LZEX01000046">
    <property type="protein sequence ID" value="OBU02098.1"/>
    <property type="molecule type" value="Genomic_DNA"/>
</dbReference>
<sequence length="241" mass="25807">MFGKKKQAETQATEQAVAAVPAQKTKEAEEKKAAEINAQANEISQLLSVRGDEKQPRPLASLESRQPTVISKETRLTGDIDLSGNLQIWGKITGQIKARSGTVSIMQSGVVDGDVIAETLLIDGVLSGTCSVEQLEILEHGELNGICRASNFSIRKGGIFIGQSEPYVAPAGSKTTAVPQMSRPEPLKVQPASEPVQDLKQEQKPEPQQTKAPEPQKSSSQQSSAAKGKEPQKVPSVFKNV</sequence>
<comment type="caution">
    <text evidence="3">The sequence shown here is derived from an EMBL/GenBank/DDBJ whole genome shotgun (WGS) entry which is preliminary data.</text>
</comment>